<feature type="domain" description="Tripartite ATP-independent periplasmic transporters DctQ component" evidence="10">
    <location>
        <begin position="24"/>
        <end position="150"/>
    </location>
</feature>
<keyword evidence="3" id="KW-1003">Cell membrane</keyword>
<feature type="transmembrane region" description="Helical" evidence="9">
    <location>
        <begin position="127"/>
        <end position="148"/>
    </location>
</feature>
<feature type="transmembrane region" description="Helical" evidence="9">
    <location>
        <begin position="47"/>
        <end position="64"/>
    </location>
</feature>
<sequence>MTALLKFLDRTVEAFAAAVLALSTALVCLNVFYRYVLEQGIVWANEIPEFLLIWIAFLGAYLAYRKDGHISFDMVLDALPDGAAKAARSFADLLVAGLSVLMIKLSIEWIGRTGGTEIETLPIAKGWFMSALPISFTLILLALIVRIAERHTSWRSA</sequence>
<dbReference type="RefSeq" id="WP_377211048.1">
    <property type="nucleotide sequence ID" value="NZ_JBHTJV010000002.1"/>
</dbReference>
<dbReference type="PANTHER" id="PTHR35011:SF2">
    <property type="entry name" value="2,3-DIKETO-L-GULONATE TRAP TRANSPORTER SMALL PERMEASE PROTEIN YIAM"/>
    <property type="match status" value="1"/>
</dbReference>
<name>A0ABW3FCL0_9HYPH</name>
<evidence type="ECO:0000256" key="7">
    <source>
        <dbReference type="ARBA" id="ARBA00023136"/>
    </source>
</evidence>
<evidence type="ECO:0000313" key="11">
    <source>
        <dbReference type="EMBL" id="MFD0915198.1"/>
    </source>
</evidence>
<keyword evidence="12" id="KW-1185">Reference proteome</keyword>
<evidence type="ECO:0000256" key="2">
    <source>
        <dbReference type="ARBA" id="ARBA00022448"/>
    </source>
</evidence>
<comment type="caution">
    <text evidence="9">Lacks conserved residue(s) required for the propagation of feature annotation.</text>
</comment>
<keyword evidence="4 9" id="KW-0997">Cell inner membrane</keyword>
<dbReference type="PANTHER" id="PTHR35011">
    <property type="entry name" value="2,3-DIKETO-L-GULONATE TRAP TRANSPORTER SMALL PERMEASE PROTEIN YIAM"/>
    <property type="match status" value="1"/>
</dbReference>
<comment type="caution">
    <text evidence="11">The sequence shown here is derived from an EMBL/GenBank/DDBJ whole genome shotgun (WGS) entry which is preliminary data.</text>
</comment>
<keyword evidence="6 9" id="KW-1133">Transmembrane helix</keyword>
<dbReference type="EMBL" id="JBHTJV010000002">
    <property type="protein sequence ID" value="MFD0915198.1"/>
    <property type="molecule type" value="Genomic_DNA"/>
</dbReference>
<protein>
    <recommendedName>
        <fullName evidence="9">TRAP transporter small permease protein</fullName>
    </recommendedName>
</protein>
<dbReference type="Proteomes" id="UP001597101">
    <property type="component" value="Unassembled WGS sequence"/>
</dbReference>
<comment type="subunit">
    <text evidence="9">The complex comprises the extracytoplasmic solute receptor protein and the two transmembrane proteins.</text>
</comment>
<evidence type="ECO:0000256" key="6">
    <source>
        <dbReference type="ARBA" id="ARBA00022989"/>
    </source>
</evidence>
<evidence type="ECO:0000259" key="10">
    <source>
        <dbReference type="Pfam" id="PF04290"/>
    </source>
</evidence>
<dbReference type="Pfam" id="PF04290">
    <property type="entry name" value="DctQ"/>
    <property type="match status" value="1"/>
</dbReference>
<comment type="function">
    <text evidence="9">Part of the tripartite ATP-independent periplasmic (TRAP) transport system.</text>
</comment>
<proteinExistence type="inferred from homology"/>
<dbReference type="InterPro" id="IPR007387">
    <property type="entry name" value="TRAP_DctQ"/>
</dbReference>
<evidence type="ECO:0000256" key="5">
    <source>
        <dbReference type="ARBA" id="ARBA00022692"/>
    </source>
</evidence>
<evidence type="ECO:0000256" key="8">
    <source>
        <dbReference type="ARBA" id="ARBA00038436"/>
    </source>
</evidence>
<feature type="transmembrane region" description="Helical" evidence="9">
    <location>
        <begin position="12"/>
        <end position="35"/>
    </location>
</feature>
<evidence type="ECO:0000256" key="4">
    <source>
        <dbReference type="ARBA" id="ARBA00022519"/>
    </source>
</evidence>
<gene>
    <name evidence="11" type="ORF">ACFQ14_02140</name>
</gene>
<evidence type="ECO:0000256" key="9">
    <source>
        <dbReference type="RuleBase" id="RU369079"/>
    </source>
</evidence>
<accession>A0ABW3FCL0</accession>
<keyword evidence="7 9" id="KW-0472">Membrane</keyword>
<keyword evidence="2 9" id="KW-0813">Transport</keyword>
<organism evidence="11 12">
    <name type="scientific">Pseudahrensia aquimaris</name>
    <dbReference type="NCBI Taxonomy" id="744461"/>
    <lineage>
        <taxon>Bacteria</taxon>
        <taxon>Pseudomonadati</taxon>
        <taxon>Pseudomonadota</taxon>
        <taxon>Alphaproteobacteria</taxon>
        <taxon>Hyphomicrobiales</taxon>
        <taxon>Ahrensiaceae</taxon>
        <taxon>Pseudahrensia</taxon>
    </lineage>
</organism>
<comment type="subcellular location">
    <subcellularLocation>
        <location evidence="1 9">Cell inner membrane</location>
        <topology evidence="1 9">Multi-pass membrane protein</topology>
    </subcellularLocation>
</comment>
<evidence type="ECO:0000256" key="1">
    <source>
        <dbReference type="ARBA" id="ARBA00004429"/>
    </source>
</evidence>
<comment type="similarity">
    <text evidence="8 9">Belongs to the TRAP transporter small permease family.</text>
</comment>
<dbReference type="InterPro" id="IPR055348">
    <property type="entry name" value="DctQ"/>
</dbReference>
<evidence type="ECO:0000313" key="12">
    <source>
        <dbReference type="Proteomes" id="UP001597101"/>
    </source>
</evidence>
<keyword evidence="5 9" id="KW-0812">Transmembrane</keyword>
<evidence type="ECO:0000256" key="3">
    <source>
        <dbReference type="ARBA" id="ARBA00022475"/>
    </source>
</evidence>
<reference evidence="12" key="1">
    <citation type="journal article" date="2019" name="Int. J. Syst. Evol. Microbiol.">
        <title>The Global Catalogue of Microorganisms (GCM) 10K type strain sequencing project: providing services to taxonomists for standard genome sequencing and annotation.</title>
        <authorList>
            <consortium name="The Broad Institute Genomics Platform"/>
            <consortium name="The Broad Institute Genome Sequencing Center for Infectious Disease"/>
            <person name="Wu L."/>
            <person name="Ma J."/>
        </authorList>
    </citation>
    <scope>NUCLEOTIDE SEQUENCE [LARGE SCALE GENOMIC DNA]</scope>
    <source>
        <strain evidence="12">CCUG 60023</strain>
    </source>
</reference>